<dbReference type="VEuPathDB" id="FungiDB:SI65_07475"/>
<comment type="caution">
    <text evidence="7">The sequence shown here is derived from an EMBL/GenBank/DDBJ whole genome shotgun (WGS) entry which is preliminary data.</text>
</comment>
<dbReference type="SUPFAM" id="SSF47336">
    <property type="entry name" value="ACP-like"/>
    <property type="match status" value="1"/>
</dbReference>
<dbReference type="AlphaFoldDB" id="A0A1E3B9K0"/>
<dbReference type="Pfam" id="PF00550">
    <property type="entry name" value="PP-binding"/>
    <property type="match status" value="1"/>
</dbReference>
<feature type="region of interest" description="N-terminal hotdog fold" evidence="3">
    <location>
        <begin position="26"/>
        <end position="161"/>
    </location>
</feature>
<feature type="region of interest" description="Disordered" evidence="4">
    <location>
        <begin position="327"/>
        <end position="384"/>
    </location>
</feature>
<protein>
    <submittedName>
        <fullName evidence="7">Uncharacterized protein</fullName>
    </submittedName>
</protein>
<organism evidence="7 8">
    <name type="scientific">Aspergillus cristatus</name>
    <name type="common">Chinese Fuzhuan brick tea-fermentation fungus</name>
    <name type="synonym">Eurotium cristatum</name>
    <dbReference type="NCBI Taxonomy" id="573508"/>
    <lineage>
        <taxon>Eukaryota</taxon>
        <taxon>Fungi</taxon>
        <taxon>Dikarya</taxon>
        <taxon>Ascomycota</taxon>
        <taxon>Pezizomycotina</taxon>
        <taxon>Eurotiomycetes</taxon>
        <taxon>Eurotiomycetidae</taxon>
        <taxon>Eurotiales</taxon>
        <taxon>Aspergillaceae</taxon>
        <taxon>Aspergillus</taxon>
        <taxon>Aspergillus subgen. Aspergillus</taxon>
    </lineage>
</organism>
<dbReference type="STRING" id="573508.A0A1E3B9K0"/>
<keyword evidence="8" id="KW-1185">Reference proteome</keyword>
<evidence type="ECO:0000256" key="1">
    <source>
        <dbReference type="ARBA" id="ARBA00022450"/>
    </source>
</evidence>
<evidence type="ECO:0000256" key="2">
    <source>
        <dbReference type="ARBA" id="ARBA00022553"/>
    </source>
</evidence>
<proteinExistence type="predicted"/>
<comment type="caution">
    <text evidence="3">Lacks conserved residue(s) required for the propagation of feature annotation.</text>
</comment>
<evidence type="ECO:0000259" key="6">
    <source>
        <dbReference type="PROSITE" id="PS52019"/>
    </source>
</evidence>
<dbReference type="InterPro" id="IPR049900">
    <property type="entry name" value="PKS_mFAS_DH"/>
</dbReference>
<dbReference type="InterPro" id="IPR042104">
    <property type="entry name" value="PKS_dehydratase_sf"/>
</dbReference>
<dbReference type="NCBIfam" id="TIGR04532">
    <property type="entry name" value="PT_fungal_PKS"/>
    <property type="match status" value="1"/>
</dbReference>
<dbReference type="EMBL" id="JXNT01000009">
    <property type="protein sequence ID" value="ODM17076.1"/>
    <property type="molecule type" value="Genomic_DNA"/>
</dbReference>
<evidence type="ECO:0000256" key="3">
    <source>
        <dbReference type="PROSITE-ProRule" id="PRU01363"/>
    </source>
</evidence>
<reference evidence="7 8" key="1">
    <citation type="journal article" date="2016" name="BMC Genomics">
        <title>Comparative genomic and transcriptomic analyses of the Fuzhuan brick tea-fermentation fungus Aspergillus cristatus.</title>
        <authorList>
            <person name="Ge Y."/>
            <person name="Wang Y."/>
            <person name="Liu Y."/>
            <person name="Tan Y."/>
            <person name="Ren X."/>
            <person name="Zhang X."/>
            <person name="Hyde K.D."/>
            <person name="Liu Y."/>
            <person name="Liu Z."/>
        </authorList>
    </citation>
    <scope>NUCLEOTIDE SEQUENCE [LARGE SCALE GENOMIC DNA]</scope>
    <source>
        <strain evidence="7 8">GZAAS20.1005</strain>
    </source>
</reference>
<feature type="compositionally biased region" description="Polar residues" evidence="4">
    <location>
        <begin position="357"/>
        <end position="384"/>
    </location>
</feature>
<evidence type="ECO:0000313" key="8">
    <source>
        <dbReference type="Proteomes" id="UP000094569"/>
    </source>
</evidence>
<evidence type="ECO:0000256" key="4">
    <source>
        <dbReference type="SAM" id="MobiDB-lite"/>
    </source>
</evidence>
<dbReference type="Gene3D" id="3.10.129.110">
    <property type="entry name" value="Polyketide synthase dehydratase"/>
    <property type="match status" value="2"/>
</dbReference>
<feature type="domain" description="Carrier" evidence="5">
    <location>
        <begin position="384"/>
        <end position="461"/>
    </location>
</feature>
<dbReference type="InterPro" id="IPR009081">
    <property type="entry name" value="PP-bd_ACP"/>
</dbReference>
<feature type="region of interest" description="C-terminal hotdog fold" evidence="3">
    <location>
        <begin position="188"/>
        <end position="317"/>
    </location>
</feature>
<keyword evidence="2" id="KW-0597">Phosphoprotein</keyword>
<dbReference type="InterPro" id="IPR030918">
    <property type="entry name" value="PT_fungal_PKS"/>
</dbReference>
<dbReference type="OrthoDB" id="329835at2759"/>
<evidence type="ECO:0000259" key="5">
    <source>
        <dbReference type="PROSITE" id="PS50075"/>
    </source>
</evidence>
<gene>
    <name evidence="7" type="ORF">SI65_07475</name>
</gene>
<dbReference type="PROSITE" id="PS52019">
    <property type="entry name" value="PKS_MFAS_DH"/>
    <property type="match status" value="1"/>
</dbReference>
<sequence>MVTKGAKSPASGPPSIPSALRTALVHHLVAETIEDNSGEVIVQSDILQPDFLEAMNGHKMNRCAVATSSIHGDVAFTLAKYLFSRIRPHSPIPASNVKNMQVKQGLIVRKDRSRPQWIQIRSTADLSAGLVHLSWHQVDGQGEPAEDNFATAVVEYGDQGSWLQEWSSTGHLVASRIDVLQRLADEGTASRLSRDMVYTLFGNLVDYADKYRGMQTVVLHDGPTVLYRQCSASSRLHSYGGNALDARRNFFVTPGWKSMRFAKPLVPGGQYVSYVKMIPVHEQPGFYAGDVYVLQDDQIVGLVGGITFRTFPRLLLDQFFSLPDTTVPGQAPVHTTPARPMQTRIDPQAPTPAFPTESPSQATMSTDTSASLNTSTKTPAVSPATDNGIVSQAIALIVEETEIEASEVSDETELSSIGIDSLLSLVLAQKFRTELQLDVRNSLFMDCLTIGDLRTWLVDYC</sequence>
<dbReference type="Gene3D" id="1.10.1200.10">
    <property type="entry name" value="ACP-like"/>
    <property type="match status" value="1"/>
</dbReference>
<dbReference type="PROSITE" id="PS50075">
    <property type="entry name" value="CARRIER"/>
    <property type="match status" value="1"/>
</dbReference>
<evidence type="ECO:0000313" key="7">
    <source>
        <dbReference type="EMBL" id="ODM17076.1"/>
    </source>
</evidence>
<feature type="domain" description="PKS/mFAS DH" evidence="6">
    <location>
        <begin position="26"/>
        <end position="317"/>
    </location>
</feature>
<name>A0A1E3B9K0_ASPCR</name>
<accession>A0A1E3B9K0</accession>
<dbReference type="InterPro" id="IPR036736">
    <property type="entry name" value="ACP-like_sf"/>
</dbReference>
<keyword evidence="1" id="KW-0596">Phosphopantetheine</keyword>
<dbReference type="Proteomes" id="UP000094569">
    <property type="component" value="Unassembled WGS sequence"/>
</dbReference>